<accession>M0HGB3</accession>
<organism evidence="1 2">
    <name type="scientific">Haloferax gibbonsii (strain ATCC 33959 / DSM 4427 / JCM 8863 / NBRC 102184 / NCIMB 2188 / Ma 2.38)</name>
    <dbReference type="NCBI Taxonomy" id="1227459"/>
    <lineage>
        <taxon>Archaea</taxon>
        <taxon>Methanobacteriati</taxon>
        <taxon>Methanobacteriota</taxon>
        <taxon>Stenosarchaea group</taxon>
        <taxon>Halobacteria</taxon>
        <taxon>Halobacteriales</taxon>
        <taxon>Haloferacaceae</taxon>
        <taxon>Haloferax</taxon>
    </lineage>
</organism>
<dbReference type="EMBL" id="AOLJ01000011">
    <property type="protein sequence ID" value="ELZ83565.1"/>
    <property type="molecule type" value="Genomic_DNA"/>
</dbReference>
<gene>
    <name evidence="1" type="ORF">C454_04607</name>
</gene>
<protein>
    <submittedName>
        <fullName evidence="1">Uncharacterized protein</fullName>
    </submittedName>
</protein>
<proteinExistence type="predicted"/>
<comment type="caution">
    <text evidence="1">The sequence shown here is derived from an EMBL/GenBank/DDBJ whole genome shotgun (WGS) entry which is preliminary data.</text>
</comment>
<sequence length="89" mass="9854">MYVGYSVVDPSGAMLDNGKTTDKDTDYLSPGETQEVEVTWEVTSEASPGNYGYLVKLWDDRQNNGAPDEGLYNELDAIDHSDDNVFEVV</sequence>
<reference evidence="1 2" key="1">
    <citation type="journal article" date="2014" name="PLoS Genet.">
        <title>Phylogenetically driven sequencing of extremely halophilic archaea reveals strategies for static and dynamic osmo-response.</title>
        <authorList>
            <person name="Becker E.A."/>
            <person name="Seitzer P.M."/>
            <person name="Tritt A."/>
            <person name="Larsen D."/>
            <person name="Krusor M."/>
            <person name="Yao A.I."/>
            <person name="Wu D."/>
            <person name="Madern D."/>
            <person name="Eisen J.A."/>
            <person name="Darling A.E."/>
            <person name="Facciotti M.T."/>
        </authorList>
    </citation>
    <scope>NUCLEOTIDE SEQUENCE [LARGE SCALE GENOMIC DNA]</scope>
    <source>
        <strain evidence="2">ATCC 33959 / DSM 4427 / JCM 8863 / NBRC 102184 / NCIMB 2188 / Ma 2.38</strain>
    </source>
</reference>
<evidence type="ECO:0000313" key="1">
    <source>
        <dbReference type="EMBL" id="ELZ83565.1"/>
    </source>
</evidence>
<evidence type="ECO:0000313" key="2">
    <source>
        <dbReference type="Proteomes" id="UP000011571"/>
    </source>
</evidence>
<name>M0HGB3_HALGM</name>
<dbReference type="Proteomes" id="UP000011571">
    <property type="component" value="Unassembled WGS sequence"/>
</dbReference>
<keyword evidence="2" id="KW-1185">Reference proteome</keyword>
<dbReference type="AlphaFoldDB" id="M0HGB3"/>